<feature type="transmembrane region" description="Helical" evidence="11">
    <location>
        <begin position="328"/>
        <end position="351"/>
    </location>
</feature>
<accession>A0A949PL54</accession>
<evidence type="ECO:0000259" key="16">
    <source>
        <dbReference type="Pfam" id="PF20501"/>
    </source>
</evidence>
<dbReference type="PANTHER" id="PTHR43373">
    <property type="entry name" value="NA(+)/H(+) ANTIPORTER SUBUNIT"/>
    <property type="match status" value="1"/>
</dbReference>
<keyword evidence="8" id="KW-0406">Ion transport</keyword>
<feature type="transmembrane region" description="Helical" evidence="11">
    <location>
        <begin position="929"/>
        <end position="951"/>
    </location>
</feature>
<evidence type="ECO:0000256" key="7">
    <source>
        <dbReference type="ARBA" id="ARBA00022989"/>
    </source>
</evidence>
<evidence type="ECO:0000259" key="15">
    <source>
        <dbReference type="Pfam" id="PF13244"/>
    </source>
</evidence>
<evidence type="ECO:0000259" key="13">
    <source>
        <dbReference type="Pfam" id="PF00662"/>
    </source>
</evidence>
<feature type="transmembrane region" description="Helical" evidence="11">
    <location>
        <begin position="82"/>
        <end position="103"/>
    </location>
</feature>
<evidence type="ECO:0000256" key="1">
    <source>
        <dbReference type="ARBA" id="ARBA00004651"/>
    </source>
</evidence>
<comment type="subcellular location">
    <subcellularLocation>
        <location evidence="1">Cell membrane</location>
        <topology evidence="1">Multi-pass membrane protein</topology>
    </subcellularLocation>
    <subcellularLocation>
        <location evidence="10">Membrane</location>
        <topology evidence="10">Multi-pass membrane protein</topology>
    </subcellularLocation>
</comment>
<evidence type="ECO:0000256" key="5">
    <source>
        <dbReference type="ARBA" id="ARBA00022692"/>
    </source>
</evidence>
<feature type="domain" description="NADH:quinone oxidoreductase/Mrp antiporter transmembrane" evidence="12">
    <location>
        <begin position="131"/>
        <end position="409"/>
    </location>
</feature>
<keyword evidence="5 10" id="KW-0812">Transmembrane</keyword>
<feature type="transmembrane region" description="Helical" evidence="11">
    <location>
        <begin position="611"/>
        <end position="629"/>
    </location>
</feature>
<gene>
    <name evidence="17" type="ORF">KUG47_07000</name>
</gene>
<feature type="domain" description="MrpA C-terminal/MbhE" evidence="16">
    <location>
        <begin position="702"/>
        <end position="798"/>
    </location>
</feature>
<proteinExistence type="predicted"/>
<feature type="transmembrane region" description="Helical" evidence="11">
    <location>
        <begin position="168"/>
        <end position="190"/>
    </location>
</feature>
<feature type="transmembrane region" description="Helical" evidence="11">
    <location>
        <begin position="464"/>
        <end position="484"/>
    </location>
</feature>
<keyword evidence="3" id="KW-0050">Antiport</keyword>
<dbReference type="GO" id="GO:0005886">
    <property type="term" value="C:plasma membrane"/>
    <property type="evidence" value="ECO:0007669"/>
    <property type="project" value="UniProtKB-SubCell"/>
</dbReference>
<dbReference type="Pfam" id="PF04039">
    <property type="entry name" value="MnhB"/>
    <property type="match status" value="1"/>
</dbReference>
<feature type="transmembrane region" description="Helical" evidence="11">
    <location>
        <begin position="415"/>
        <end position="436"/>
    </location>
</feature>
<evidence type="ECO:0000256" key="8">
    <source>
        <dbReference type="ARBA" id="ARBA00023065"/>
    </source>
</evidence>
<feature type="transmembrane region" description="Helical" evidence="11">
    <location>
        <begin position="579"/>
        <end position="599"/>
    </location>
</feature>
<keyword evidence="6" id="KW-0375">Hydrogen ion transport</keyword>
<dbReference type="InterPro" id="IPR050616">
    <property type="entry name" value="CPA3_Na-H_Antiporter_A"/>
</dbReference>
<sequence length="971" mass="105943">MTTDGRMLFLLVLLPFLGSAVTGLFKGVDRTGSAWFTAAIALVAFVITASLYPVVSDGRVLRGTIEWVPAYGLNVTLRMDGFSWLFAMLITGIGLLVVIYARYYMSPDDPVPRFFSFLQAFMGAMLGIVLSGNIILLAVFWELTSIFSFLLIGYWYQNASARDGARMALTVTGIGGFCLLAGVILLGHIVGSYDLDKVLASGNLVRQHPLYTVAFLLILMAAFTKSAQFPFHFWLPNAMAAPTPVSAYLHSATMVKAGVFLLARLWPVFAGTEEWFWILGVGGLTTLLIASFFAVFQQDLKGLLAYSTISNLGLITALLSLGSPLATVAAIFHMVNHAIFKASLFMAAGIIDHETGTRDMRKLSGLLRAMPYTATLAMVASASMAGVPLLNGFISKEMFFAEAVETHMVSWLDTVTPYVATLASIFTVAYSIRFIYSTFFGPPPVDLPKEAHEPPAWMRRPIELLVLLCLLIGIVPGLAIGPFLHSAVVSVLGDATPNYSLAVWHGLNLPLMMSFIAMIGGIFLHWMLKNYLASSEDGPPLFRHLQGQRIFERVLVTLSWNWARKAESFLSTRRLQPQLRIVVAVALVAAAWPILDSGIKAGVLAVQPVDPIFAALWILGGACAIGAAYQAKYHRLAALILLGGAGLVTCITFIWMSAPDLAVTQLLVEIVTTVLLLLGLRWLPKRWQDPDPVPARIGPKIRRYRDFLLAITSGVGVFIIAYATMTRPLPDSIGNFFLEHAYSGGGGRNVVNVILVDFRAFDTFGEIAVLGIVGLTVFALLRRFRPAPDSTGSTEQQRIQDAYDEAMPDRRTGETLMDYLAVPSVIMQWLFPVIIVLAVHLFLRGHDLPGGGFAAGITLAIAFLLQYLTAGTRWVEDRLRILPVRWIGIGLLCAAATGSGAWLFGYPFLTSFFQYIDIPHIGRMPAASALLFDFGVFALVVGATVLILIALAHQSIRKHRVEKIAAAKEEN</sequence>
<feature type="transmembrane region" description="Helical" evidence="11">
    <location>
        <begin position="504"/>
        <end position="526"/>
    </location>
</feature>
<dbReference type="Pfam" id="PF00662">
    <property type="entry name" value="Proton_antipo_N"/>
    <property type="match status" value="1"/>
</dbReference>
<feature type="transmembrane region" description="Helical" evidence="11">
    <location>
        <begin position="303"/>
        <end position="322"/>
    </location>
</feature>
<dbReference type="NCBIfam" id="NF009288">
    <property type="entry name" value="PRK12648.1"/>
    <property type="match status" value="1"/>
</dbReference>
<feature type="transmembrane region" description="Helical" evidence="11">
    <location>
        <begin position="763"/>
        <end position="781"/>
    </location>
</feature>
<protein>
    <submittedName>
        <fullName evidence="17">Monovalent cation/H+ antiporter subunit A</fullName>
    </submittedName>
</protein>
<dbReference type="Pfam" id="PF00361">
    <property type="entry name" value="Proton_antipo_M"/>
    <property type="match status" value="1"/>
</dbReference>
<dbReference type="Pfam" id="PF20501">
    <property type="entry name" value="MbhE"/>
    <property type="match status" value="1"/>
</dbReference>
<feature type="transmembrane region" description="Helical" evidence="11">
    <location>
        <begin position="123"/>
        <end position="156"/>
    </location>
</feature>
<evidence type="ECO:0000259" key="14">
    <source>
        <dbReference type="Pfam" id="PF04039"/>
    </source>
</evidence>
<feature type="transmembrane region" description="Helical" evidence="11">
    <location>
        <begin position="819"/>
        <end position="842"/>
    </location>
</feature>
<feature type="domain" description="MrpA C-terminal/MbhD" evidence="15">
    <location>
        <begin position="622"/>
        <end position="685"/>
    </location>
</feature>
<dbReference type="GO" id="GO:0015297">
    <property type="term" value="F:antiporter activity"/>
    <property type="evidence" value="ECO:0007669"/>
    <property type="project" value="UniProtKB-KW"/>
</dbReference>
<feature type="transmembrane region" description="Helical" evidence="11">
    <location>
        <begin position="886"/>
        <end position="909"/>
    </location>
</feature>
<evidence type="ECO:0000256" key="2">
    <source>
        <dbReference type="ARBA" id="ARBA00022448"/>
    </source>
</evidence>
<dbReference type="PANTHER" id="PTHR43373:SF1">
    <property type="entry name" value="NA(+)_H(+) ANTIPORTER SUBUNIT A"/>
    <property type="match status" value="1"/>
</dbReference>
<dbReference type="GO" id="GO:1902600">
    <property type="term" value="P:proton transmembrane transport"/>
    <property type="evidence" value="ECO:0007669"/>
    <property type="project" value="UniProtKB-KW"/>
</dbReference>
<feature type="transmembrane region" description="Helical" evidence="11">
    <location>
        <begin position="275"/>
        <end position="296"/>
    </location>
</feature>
<feature type="transmembrane region" description="Helical" evidence="11">
    <location>
        <begin position="372"/>
        <end position="395"/>
    </location>
</feature>
<comment type="caution">
    <text evidence="17">The sequence shown here is derived from an EMBL/GenBank/DDBJ whole genome shotgun (WGS) entry which is preliminary data.</text>
</comment>
<dbReference type="InterPro" id="IPR005663">
    <property type="entry name" value="MrpA/MnhA1/PhaAB"/>
</dbReference>
<dbReference type="RefSeq" id="WP_217677233.1">
    <property type="nucleotide sequence ID" value="NZ_JAHRVA010000002.1"/>
</dbReference>
<feature type="transmembrane region" description="Helical" evidence="11">
    <location>
        <begin position="247"/>
        <end position="269"/>
    </location>
</feature>
<evidence type="ECO:0000259" key="12">
    <source>
        <dbReference type="Pfam" id="PF00361"/>
    </source>
</evidence>
<dbReference type="NCBIfam" id="TIGR00940">
    <property type="entry name" value="2a6301s01"/>
    <property type="match status" value="1"/>
</dbReference>
<feature type="transmembrane region" description="Helical" evidence="11">
    <location>
        <begin position="33"/>
        <end position="55"/>
    </location>
</feature>
<dbReference type="Proteomes" id="UP000752297">
    <property type="component" value="Unassembled WGS sequence"/>
</dbReference>
<feature type="transmembrane region" description="Helical" evidence="11">
    <location>
        <begin position="636"/>
        <end position="656"/>
    </location>
</feature>
<feature type="transmembrane region" description="Helical" evidence="11">
    <location>
        <begin position="704"/>
        <end position="725"/>
    </location>
</feature>
<dbReference type="AlphaFoldDB" id="A0A949PL54"/>
<dbReference type="EMBL" id="JAHRVA010000002">
    <property type="protein sequence ID" value="MBV2143242.1"/>
    <property type="molecule type" value="Genomic_DNA"/>
</dbReference>
<keyword evidence="9 11" id="KW-0472">Membrane</keyword>
<evidence type="ECO:0000256" key="11">
    <source>
        <dbReference type="SAM" id="Phobius"/>
    </source>
</evidence>
<dbReference type="InterPro" id="IPR025383">
    <property type="entry name" value="MrpA_C/MbhD"/>
</dbReference>
<dbReference type="InterPro" id="IPR007182">
    <property type="entry name" value="MnhB"/>
</dbReference>
<name>A0A949PL54_9HYPH</name>
<feature type="domain" description="Na+/H+ antiporter MnhB subunit-related protein" evidence="14">
    <location>
        <begin position="823"/>
        <end position="945"/>
    </location>
</feature>
<evidence type="ECO:0000256" key="3">
    <source>
        <dbReference type="ARBA" id="ARBA00022449"/>
    </source>
</evidence>
<evidence type="ECO:0000313" key="17">
    <source>
        <dbReference type="EMBL" id="MBV2143242.1"/>
    </source>
</evidence>
<evidence type="ECO:0000256" key="4">
    <source>
        <dbReference type="ARBA" id="ARBA00022475"/>
    </source>
</evidence>
<keyword evidence="2" id="KW-0813">Transport</keyword>
<organism evidence="17 18">
    <name type="scientific">Falsochrobactrum tianjinense</name>
    <dbReference type="NCBI Taxonomy" id="2706015"/>
    <lineage>
        <taxon>Bacteria</taxon>
        <taxon>Pseudomonadati</taxon>
        <taxon>Pseudomonadota</taxon>
        <taxon>Alphaproteobacteria</taxon>
        <taxon>Hyphomicrobiales</taxon>
        <taxon>Brucellaceae</taxon>
        <taxon>Falsochrobactrum</taxon>
    </lineage>
</organism>
<evidence type="ECO:0000256" key="6">
    <source>
        <dbReference type="ARBA" id="ARBA00022781"/>
    </source>
</evidence>
<reference evidence="17 18" key="1">
    <citation type="submission" date="2021-06" db="EMBL/GenBank/DDBJ databases">
        <title>Falsochrobactrum tianjin sp.nov., a new petroleum-degrading bacteria isolated from oily soils.</title>
        <authorList>
            <person name="Chen G."/>
            <person name="Chen H."/>
            <person name="Tian J."/>
            <person name="Qing J."/>
            <person name="Zhong L."/>
            <person name="Ma W."/>
            <person name="Song Y."/>
            <person name="Cui X."/>
            <person name="Yan B."/>
        </authorList>
    </citation>
    <scope>NUCLEOTIDE SEQUENCE [LARGE SCALE GENOMIC DNA]</scope>
    <source>
        <strain evidence="17 18">TDYN1</strain>
    </source>
</reference>
<feature type="transmembrane region" description="Helical" evidence="11">
    <location>
        <begin position="662"/>
        <end position="683"/>
    </location>
</feature>
<dbReference type="Pfam" id="PF13244">
    <property type="entry name" value="MbhD"/>
    <property type="match status" value="1"/>
</dbReference>
<evidence type="ECO:0000313" key="18">
    <source>
        <dbReference type="Proteomes" id="UP000752297"/>
    </source>
</evidence>
<dbReference type="InterPro" id="IPR001750">
    <property type="entry name" value="ND/Mrp_TM"/>
</dbReference>
<feature type="domain" description="NADH-Ubiquinone oxidoreductase (complex I) chain 5 N-terminal" evidence="13">
    <location>
        <begin position="71"/>
        <end position="115"/>
    </location>
</feature>
<evidence type="ECO:0000256" key="10">
    <source>
        <dbReference type="RuleBase" id="RU000320"/>
    </source>
</evidence>
<feature type="transmembrane region" description="Helical" evidence="11">
    <location>
        <begin position="210"/>
        <end position="235"/>
    </location>
</feature>
<evidence type="ECO:0000256" key="9">
    <source>
        <dbReference type="ARBA" id="ARBA00023136"/>
    </source>
</evidence>
<keyword evidence="4" id="KW-1003">Cell membrane</keyword>
<dbReference type="InterPro" id="IPR001516">
    <property type="entry name" value="Proton_antipo_N"/>
</dbReference>
<keyword evidence="18" id="KW-1185">Reference proteome</keyword>
<feature type="transmembrane region" description="Helical" evidence="11">
    <location>
        <begin position="848"/>
        <end position="865"/>
    </location>
</feature>
<dbReference type="InterPro" id="IPR046806">
    <property type="entry name" value="MrpA_C/MbhE"/>
</dbReference>
<keyword evidence="7 11" id="KW-1133">Transmembrane helix</keyword>